<evidence type="ECO:0000256" key="1">
    <source>
        <dbReference type="SAM" id="MobiDB-lite"/>
    </source>
</evidence>
<reference evidence="2" key="1">
    <citation type="journal article" date="2023" name="Int. J. Syst. Evol. Microbiol.">
        <title>Collibacillus ludicampi gen. nov., sp. nov., a new soil bacterium of the family Alicyclobacillaceae.</title>
        <authorList>
            <person name="Jojima T."/>
            <person name="Ioku Y."/>
            <person name="Fukuta Y."/>
            <person name="Shirasaka N."/>
            <person name="Matsumura Y."/>
            <person name="Mori M."/>
        </authorList>
    </citation>
    <scope>NUCLEOTIDE SEQUENCE</scope>
    <source>
        <strain evidence="2">TP075</strain>
    </source>
</reference>
<evidence type="ECO:0000313" key="2">
    <source>
        <dbReference type="EMBL" id="GIM46232.1"/>
    </source>
</evidence>
<sequence>MKDDLTKLSEAALRKVEQEADEPIQSAMVKTAIRTNIGGDSAEQTSSMEEVLNHMSKQKEE</sequence>
<accession>A0AAV4LEK1</accession>
<organism evidence="2 3">
    <name type="scientific">Collibacillus ludicampi</name>
    <dbReference type="NCBI Taxonomy" id="2771369"/>
    <lineage>
        <taxon>Bacteria</taxon>
        <taxon>Bacillati</taxon>
        <taxon>Bacillota</taxon>
        <taxon>Bacilli</taxon>
        <taxon>Bacillales</taxon>
        <taxon>Alicyclobacillaceae</taxon>
        <taxon>Collibacillus</taxon>
    </lineage>
</organism>
<dbReference type="RefSeq" id="WP_282199360.1">
    <property type="nucleotide sequence ID" value="NZ_BOQE01000001.1"/>
</dbReference>
<proteinExistence type="predicted"/>
<dbReference type="EMBL" id="BOQE01000001">
    <property type="protein sequence ID" value="GIM46232.1"/>
    <property type="molecule type" value="Genomic_DNA"/>
</dbReference>
<feature type="region of interest" description="Disordered" evidence="1">
    <location>
        <begin position="37"/>
        <end position="61"/>
    </location>
</feature>
<name>A0AAV4LEK1_9BACL</name>
<keyword evidence="3" id="KW-1185">Reference proteome</keyword>
<comment type="caution">
    <text evidence="2">The sequence shown here is derived from an EMBL/GenBank/DDBJ whole genome shotgun (WGS) entry which is preliminary data.</text>
</comment>
<protein>
    <submittedName>
        <fullName evidence="2">Uncharacterized protein</fullName>
    </submittedName>
</protein>
<gene>
    <name evidence="2" type="ORF">DNHGIG_17810</name>
</gene>
<dbReference type="AlphaFoldDB" id="A0AAV4LEK1"/>
<evidence type="ECO:0000313" key="3">
    <source>
        <dbReference type="Proteomes" id="UP001057291"/>
    </source>
</evidence>
<dbReference type="Proteomes" id="UP001057291">
    <property type="component" value="Unassembled WGS sequence"/>
</dbReference>